<keyword evidence="12" id="KW-0753">Steroid metabolism</keyword>
<comment type="subcellular location">
    <subcellularLocation>
        <location evidence="1">Endoplasmic reticulum membrane</location>
        <topology evidence="1">Multi-pass membrane protein</topology>
    </subcellularLocation>
</comment>
<evidence type="ECO:0000256" key="12">
    <source>
        <dbReference type="ARBA" id="ARBA00023221"/>
    </source>
</evidence>
<dbReference type="Proteomes" id="UP000053201">
    <property type="component" value="Unassembled WGS sequence"/>
</dbReference>
<dbReference type="FunCoup" id="A0A0L0HE41">
    <property type="interactions" value="159"/>
</dbReference>
<evidence type="ECO:0000256" key="8">
    <source>
        <dbReference type="ARBA" id="ARBA00023011"/>
    </source>
</evidence>
<sequence>MSVYLPPSALQKYLLFVGTLAFYNGAQCFFPKMRVTSRIYSEKKGEATALMSRMMGLWTITSGLVRVYAAWNIHDRVLYNLTMYTFGLALFSFTTEVFVYKTAKISSPGVWPALLISPISLAWMWNSYADFVRG</sequence>
<evidence type="ECO:0000256" key="3">
    <source>
        <dbReference type="ARBA" id="ARBA00022516"/>
    </source>
</evidence>
<evidence type="ECO:0000313" key="14">
    <source>
        <dbReference type="EMBL" id="KNC99028.1"/>
    </source>
</evidence>
<keyword evidence="5" id="KW-0256">Endoplasmic reticulum</keyword>
<evidence type="ECO:0000256" key="7">
    <source>
        <dbReference type="ARBA" id="ARBA00022989"/>
    </source>
</evidence>
<dbReference type="eggNOG" id="KOG3455">
    <property type="taxonomic scope" value="Eukaryota"/>
</dbReference>
<dbReference type="InterPro" id="IPR005352">
    <property type="entry name" value="Erg28"/>
</dbReference>
<dbReference type="OMA" id="AYAAFHI"/>
<dbReference type="GO" id="GO:0030674">
    <property type="term" value="F:protein-macromolecule adaptor activity"/>
    <property type="evidence" value="ECO:0007669"/>
    <property type="project" value="TreeGrafter"/>
</dbReference>
<organism evidence="14 15">
    <name type="scientific">Spizellomyces punctatus (strain DAOM BR117)</name>
    <dbReference type="NCBI Taxonomy" id="645134"/>
    <lineage>
        <taxon>Eukaryota</taxon>
        <taxon>Fungi</taxon>
        <taxon>Fungi incertae sedis</taxon>
        <taxon>Chytridiomycota</taxon>
        <taxon>Chytridiomycota incertae sedis</taxon>
        <taxon>Chytridiomycetes</taxon>
        <taxon>Spizellomycetales</taxon>
        <taxon>Spizellomycetaceae</taxon>
        <taxon>Spizellomyces</taxon>
    </lineage>
</organism>
<evidence type="ECO:0008006" key="16">
    <source>
        <dbReference type="Google" id="ProtNLM"/>
    </source>
</evidence>
<evidence type="ECO:0000256" key="4">
    <source>
        <dbReference type="ARBA" id="ARBA00022692"/>
    </source>
</evidence>
<evidence type="ECO:0000256" key="6">
    <source>
        <dbReference type="ARBA" id="ARBA00022955"/>
    </source>
</evidence>
<keyword evidence="9" id="KW-0443">Lipid metabolism</keyword>
<evidence type="ECO:0000256" key="13">
    <source>
        <dbReference type="SAM" id="Phobius"/>
    </source>
</evidence>
<dbReference type="EMBL" id="KQ257459">
    <property type="protein sequence ID" value="KNC99028.1"/>
    <property type="molecule type" value="Genomic_DNA"/>
</dbReference>
<evidence type="ECO:0000256" key="9">
    <source>
        <dbReference type="ARBA" id="ARBA00023098"/>
    </source>
</evidence>
<keyword evidence="11" id="KW-1207">Sterol metabolism</keyword>
<proteinExistence type="inferred from homology"/>
<evidence type="ECO:0000313" key="15">
    <source>
        <dbReference type="Proteomes" id="UP000053201"/>
    </source>
</evidence>
<evidence type="ECO:0000256" key="1">
    <source>
        <dbReference type="ARBA" id="ARBA00004477"/>
    </source>
</evidence>
<dbReference type="VEuPathDB" id="FungiDB:SPPG_05977"/>
<dbReference type="STRING" id="645134.A0A0L0HE41"/>
<keyword evidence="15" id="KW-1185">Reference proteome</keyword>
<dbReference type="GeneID" id="27689317"/>
<gene>
    <name evidence="14" type="ORF">SPPG_05977</name>
</gene>
<dbReference type="AlphaFoldDB" id="A0A0L0HE41"/>
<evidence type="ECO:0000256" key="10">
    <source>
        <dbReference type="ARBA" id="ARBA00023136"/>
    </source>
</evidence>
<keyword evidence="4 13" id="KW-0812">Transmembrane</keyword>
<feature type="transmembrane region" description="Helical" evidence="13">
    <location>
        <begin position="12"/>
        <end position="30"/>
    </location>
</feature>
<dbReference type="InParanoid" id="A0A0L0HE41"/>
<dbReference type="OrthoDB" id="6485510at2759"/>
<keyword evidence="7 13" id="KW-1133">Transmembrane helix</keyword>
<dbReference type="GO" id="GO:0005789">
    <property type="term" value="C:endoplasmic reticulum membrane"/>
    <property type="evidence" value="ECO:0007669"/>
    <property type="project" value="UniProtKB-SubCell"/>
</dbReference>
<feature type="transmembrane region" description="Helical" evidence="13">
    <location>
        <begin position="77"/>
        <end position="98"/>
    </location>
</feature>
<dbReference type="RefSeq" id="XP_016607068.1">
    <property type="nucleotide sequence ID" value="XM_016754184.1"/>
</dbReference>
<accession>A0A0L0HE41</accession>
<comment type="similarity">
    <text evidence="2">Belongs to the ERG28 family.</text>
</comment>
<feature type="transmembrane region" description="Helical" evidence="13">
    <location>
        <begin position="110"/>
        <end position="128"/>
    </location>
</feature>
<keyword evidence="8" id="KW-0756">Sterol biosynthesis</keyword>
<name>A0A0L0HE41_SPIPD</name>
<dbReference type="Pfam" id="PF03694">
    <property type="entry name" value="Erg28"/>
    <property type="match status" value="1"/>
</dbReference>
<evidence type="ECO:0000256" key="11">
    <source>
        <dbReference type="ARBA" id="ARBA00023166"/>
    </source>
</evidence>
<reference evidence="14 15" key="1">
    <citation type="submission" date="2009-08" db="EMBL/GenBank/DDBJ databases">
        <title>The Genome Sequence of Spizellomyces punctatus strain DAOM BR117.</title>
        <authorList>
            <consortium name="The Broad Institute Genome Sequencing Platform"/>
            <person name="Russ C."/>
            <person name="Cuomo C."/>
            <person name="Shea T."/>
            <person name="Young S.K."/>
            <person name="Zeng Q."/>
            <person name="Koehrsen M."/>
            <person name="Haas B."/>
            <person name="Borodovsky M."/>
            <person name="Guigo R."/>
            <person name="Alvarado L."/>
            <person name="Berlin A."/>
            <person name="Bochicchio J."/>
            <person name="Borenstein D."/>
            <person name="Chapman S."/>
            <person name="Chen Z."/>
            <person name="Engels R."/>
            <person name="Freedman E."/>
            <person name="Gellesch M."/>
            <person name="Goldberg J."/>
            <person name="Griggs A."/>
            <person name="Gujja S."/>
            <person name="Heiman D."/>
            <person name="Hepburn T."/>
            <person name="Howarth C."/>
            <person name="Jen D."/>
            <person name="Larson L."/>
            <person name="Lewis B."/>
            <person name="Mehta T."/>
            <person name="Park D."/>
            <person name="Pearson M."/>
            <person name="Roberts A."/>
            <person name="Saif S."/>
            <person name="Shenoy N."/>
            <person name="Sisk P."/>
            <person name="Stolte C."/>
            <person name="Sykes S."/>
            <person name="Thomson T."/>
            <person name="Walk T."/>
            <person name="White J."/>
            <person name="Yandava C."/>
            <person name="Burger G."/>
            <person name="Gray M.W."/>
            <person name="Holland P.W.H."/>
            <person name="King N."/>
            <person name="Lang F.B.F."/>
            <person name="Roger A.J."/>
            <person name="Ruiz-Trillo I."/>
            <person name="Lander E."/>
            <person name="Nusbaum C."/>
        </authorList>
    </citation>
    <scope>NUCLEOTIDE SEQUENCE [LARGE SCALE GENOMIC DNA]</scope>
    <source>
        <strain evidence="14 15">DAOM BR117</strain>
    </source>
</reference>
<dbReference type="PANTHER" id="PTHR15451">
    <property type="entry name" value="ERGOSTEROL BIOSYNTHETIC PROTEIN 28-RELATED"/>
    <property type="match status" value="1"/>
</dbReference>
<keyword evidence="10 13" id="KW-0472">Membrane</keyword>
<dbReference type="PANTHER" id="PTHR15451:SF19">
    <property type="entry name" value="ERGOSTEROL BIOSYNTHETIC PROTEIN 28 HOMOLOG"/>
    <property type="match status" value="1"/>
</dbReference>
<feature type="transmembrane region" description="Helical" evidence="13">
    <location>
        <begin position="50"/>
        <end position="71"/>
    </location>
</feature>
<dbReference type="GO" id="GO:0016126">
    <property type="term" value="P:sterol biosynthetic process"/>
    <property type="evidence" value="ECO:0007669"/>
    <property type="project" value="UniProtKB-KW"/>
</dbReference>
<evidence type="ECO:0000256" key="2">
    <source>
        <dbReference type="ARBA" id="ARBA00005377"/>
    </source>
</evidence>
<protein>
    <recommendedName>
        <fullName evidence="16">Erg28-like protein</fullName>
    </recommendedName>
</protein>
<keyword evidence="3" id="KW-0444">Lipid biosynthesis</keyword>
<evidence type="ECO:0000256" key="5">
    <source>
        <dbReference type="ARBA" id="ARBA00022824"/>
    </source>
</evidence>
<keyword evidence="6" id="KW-0752">Steroid biosynthesis</keyword>